<dbReference type="PROSITE" id="PS50297">
    <property type="entry name" value="ANK_REP_REGION"/>
    <property type="match status" value="3"/>
</dbReference>
<dbReference type="InterPro" id="IPR020683">
    <property type="entry name" value="DUF3447"/>
</dbReference>
<dbReference type="eggNOG" id="KOG4177">
    <property type="taxonomic scope" value="Eukaryota"/>
</dbReference>
<dbReference type="SUPFAM" id="SSF48403">
    <property type="entry name" value="Ankyrin repeat"/>
    <property type="match status" value="1"/>
</dbReference>
<dbReference type="Proteomes" id="UP000001542">
    <property type="component" value="Unassembled WGS sequence"/>
</dbReference>
<dbReference type="SMR" id="A2FF35"/>
<dbReference type="InterPro" id="IPR002110">
    <property type="entry name" value="Ankyrin_rpt"/>
</dbReference>
<dbReference type="PANTHER" id="PTHR24198">
    <property type="entry name" value="ANKYRIN REPEAT AND PROTEIN KINASE DOMAIN-CONTAINING PROTEIN"/>
    <property type="match status" value="1"/>
</dbReference>
<evidence type="ECO:0000256" key="3">
    <source>
        <dbReference type="PROSITE-ProRule" id="PRU00023"/>
    </source>
</evidence>
<feature type="repeat" description="ANK" evidence="3">
    <location>
        <begin position="436"/>
        <end position="468"/>
    </location>
</feature>
<proteinExistence type="predicted"/>
<dbReference type="InterPro" id="IPR036770">
    <property type="entry name" value="Ankyrin_rpt-contain_sf"/>
</dbReference>
<evidence type="ECO:0000259" key="4">
    <source>
        <dbReference type="Pfam" id="PF11929"/>
    </source>
</evidence>
<feature type="repeat" description="ANK" evidence="3">
    <location>
        <begin position="304"/>
        <end position="336"/>
    </location>
</feature>
<name>A2FF35_TRIV3</name>
<dbReference type="OrthoDB" id="4735278at2759"/>
<dbReference type="EMBL" id="DS113756">
    <property type="protein sequence ID" value="EAX96493.1"/>
    <property type="molecule type" value="Genomic_DNA"/>
</dbReference>
<feature type="repeat" description="ANK" evidence="3">
    <location>
        <begin position="370"/>
        <end position="402"/>
    </location>
</feature>
<dbReference type="Pfam" id="PF00023">
    <property type="entry name" value="Ank"/>
    <property type="match status" value="1"/>
</dbReference>
<feature type="repeat" description="ANK" evidence="3">
    <location>
        <begin position="403"/>
        <end position="435"/>
    </location>
</feature>
<protein>
    <recommendedName>
        <fullName evidence="4">DUF3447 domain-containing protein</fullName>
    </recommendedName>
</protein>
<evidence type="ECO:0000313" key="5">
    <source>
        <dbReference type="EMBL" id="EAX96493.1"/>
    </source>
</evidence>
<feature type="repeat" description="ANK" evidence="3">
    <location>
        <begin position="271"/>
        <end position="303"/>
    </location>
</feature>
<dbReference type="STRING" id="5722.A2FF35"/>
<dbReference type="AlphaFoldDB" id="A2FF35"/>
<dbReference type="PROSITE" id="PS50088">
    <property type="entry name" value="ANK_REPEAT"/>
    <property type="match status" value="5"/>
</dbReference>
<dbReference type="Pfam" id="PF12796">
    <property type="entry name" value="Ank_2"/>
    <property type="match status" value="2"/>
</dbReference>
<evidence type="ECO:0000313" key="6">
    <source>
        <dbReference type="Proteomes" id="UP000001542"/>
    </source>
</evidence>
<dbReference type="PANTHER" id="PTHR24198:SF165">
    <property type="entry name" value="ANKYRIN REPEAT-CONTAINING PROTEIN-RELATED"/>
    <property type="match status" value="1"/>
</dbReference>
<keyword evidence="2 3" id="KW-0040">ANK repeat</keyword>
<dbReference type="VEuPathDB" id="TrichDB:TVAGG3_0223190"/>
<sequence>MTIALFEESLPAEFKILITATDMLWEIEEDQIEQIVDGLIKSVETKLLTDKDIAMMIDYVCSKRCKKSKLYLKTIKDYATRQNFFIPPKCIENSDELKALLLIENQIYGALPDQYIGKYEEEIFQIYKKGSILHALLWDDLEELQQFTFNVDFDFNRRIQGLSLVEHAAKNGSVNCYKYLISNDANISSETLQLAYLGNDFEIIHSAEEKGETEELCLKNAVMSHYYDAAYYLHDKYLFEYKWDWALRSYNFSMFFNKLYESDNVDNKDADGDTAFLCATRLGLRSICEMLIAKGANIEEKDRDGNTPLIIAARDNISEVFDLLIENHANVNAQNNENYSALMYASENDYMSIIEKLFENKASVDLFNIYGCSALMLACRANRLDVVKLLLKKHAYIERRSTEGYTSIMLAVQNNNIQIVKYLIDNRANLEARTNDGFSALMIACEHNYVEIVKLLLENKAAIDATDEYGFNSYILASRYKHTEVIKLLKKYNNKCRIC</sequence>
<dbReference type="KEGG" id="tva:4754266"/>
<dbReference type="RefSeq" id="XP_001309423.1">
    <property type="nucleotide sequence ID" value="XM_001309422.1"/>
</dbReference>
<reference evidence="5" key="2">
    <citation type="journal article" date="2007" name="Science">
        <title>Draft genome sequence of the sexually transmitted pathogen Trichomonas vaginalis.</title>
        <authorList>
            <person name="Carlton J.M."/>
            <person name="Hirt R.P."/>
            <person name="Silva J.C."/>
            <person name="Delcher A.L."/>
            <person name="Schatz M."/>
            <person name="Zhao Q."/>
            <person name="Wortman J.R."/>
            <person name="Bidwell S.L."/>
            <person name="Alsmark U.C.M."/>
            <person name="Besteiro S."/>
            <person name="Sicheritz-Ponten T."/>
            <person name="Noel C.J."/>
            <person name="Dacks J.B."/>
            <person name="Foster P.G."/>
            <person name="Simillion C."/>
            <person name="Van de Peer Y."/>
            <person name="Miranda-Saavedra D."/>
            <person name="Barton G.J."/>
            <person name="Westrop G.D."/>
            <person name="Mueller S."/>
            <person name="Dessi D."/>
            <person name="Fiori P.L."/>
            <person name="Ren Q."/>
            <person name="Paulsen I."/>
            <person name="Zhang H."/>
            <person name="Bastida-Corcuera F.D."/>
            <person name="Simoes-Barbosa A."/>
            <person name="Brown M.T."/>
            <person name="Hayes R.D."/>
            <person name="Mukherjee M."/>
            <person name="Okumura C.Y."/>
            <person name="Schneider R."/>
            <person name="Smith A.J."/>
            <person name="Vanacova S."/>
            <person name="Villalvazo M."/>
            <person name="Haas B.J."/>
            <person name="Pertea M."/>
            <person name="Feldblyum T.V."/>
            <person name="Utterback T.R."/>
            <person name="Shu C.L."/>
            <person name="Osoegawa K."/>
            <person name="de Jong P.J."/>
            <person name="Hrdy I."/>
            <person name="Horvathova L."/>
            <person name="Zubacova Z."/>
            <person name="Dolezal P."/>
            <person name="Malik S.B."/>
            <person name="Logsdon J.M. Jr."/>
            <person name="Henze K."/>
            <person name="Gupta A."/>
            <person name="Wang C.C."/>
            <person name="Dunne R.L."/>
            <person name="Upcroft J.A."/>
            <person name="Upcroft P."/>
            <person name="White O."/>
            <person name="Salzberg S.L."/>
            <person name="Tang P."/>
            <person name="Chiu C.-H."/>
            <person name="Lee Y.-S."/>
            <person name="Embley T.M."/>
            <person name="Coombs G.H."/>
            <person name="Mottram J.C."/>
            <person name="Tachezy J."/>
            <person name="Fraser-Liggett C.M."/>
            <person name="Johnson P.J."/>
        </authorList>
    </citation>
    <scope>NUCLEOTIDE SEQUENCE [LARGE SCALE GENOMIC DNA]</scope>
    <source>
        <strain evidence="5">G3</strain>
    </source>
</reference>
<dbReference type="SMART" id="SM00248">
    <property type="entry name" value="ANK"/>
    <property type="match status" value="8"/>
</dbReference>
<dbReference type="Pfam" id="PF11929">
    <property type="entry name" value="DUF3447"/>
    <property type="match status" value="1"/>
</dbReference>
<dbReference type="Gene3D" id="1.25.40.20">
    <property type="entry name" value="Ankyrin repeat-containing domain"/>
    <property type="match status" value="1"/>
</dbReference>
<keyword evidence="6" id="KW-1185">Reference proteome</keyword>
<gene>
    <name evidence="5" type="ORF">TVAG_277740</name>
</gene>
<dbReference type="VEuPathDB" id="TrichDB:TVAG_277740"/>
<feature type="domain" description="DUF3447" evidence="4">
    <location>
        <begin position="185"/>
        <end position="256"/>
    </location>
</feature>
<accession>A2FF35</accession>
<evidence type="ECO:0000256" key="2">
    <source>
        <dbReference type="ARBA" id="ARBA00023043"/>
    </source>
</evidence>
<dbReference type="InParanoid" id="A2FF35"/>
<evidence type="ECO:0000256" key="1">
    <source>
        <dbReference type="ARBA" id="ARBA00022737"/>
    </source>
</evidence>
<reference evidence="5" key="1">
    <citation type="submission" date="2006-10" db="EMBL/GenBank/DDBJ databases">
        <authorList>
            <person name="Amadeo P."/>
            <person name="Zhao Q."/>
            <person name="Wortman J."/>
            <person name="Fraser-Liggett C."/>
            <person name="Carlton J."/>
        </authorList>
    </citation>
    <scope>NUCLEOTIDE SEQUENCE</scope>
    <source>
        <strain evidence="5">G3</strain>
    </source>
</reference>
<organism evidence="5 6">
    <name type="scientific">Trichomonas vaginalis (strain ATCC PRA-98 / G3)</name>
    <dbReference type="NCBI Taxonomy" id="412133"/>
    <lineage>
        <taxon>Eukaryota</taxon>
        <taxon>Metamonada</taxon>
        <taxon>Parabasalia</taxon>
        <taxon>Trichomonadida</taxon>
        <taxon>Trichomonadidae</taxon>
        <taxon>Trichomonas</taxon>
    </lineage>
</organism>
<keyword evidence="1" id="KW-0677">Repeat</keyword>